<keyword evidence="6" id="KW-1185">Reference proteome</keyword>
<keyword evidence="4" id="KW-0732">Signal</keyword>
<evidence type="ECO:0000256" key="2">
    <source>
        <dbReference type="ARBA" id="ARBA00022448"/>
    </source>
</evidence>
<evidence type="ECO:0000256" key="1">
    <source>
        <dbReference type="ARBA" id="ARBA00008520"/>
    </source>
</evidence>
<comment type="caution">
    <text evidence="5">The sequence shown here is derived from an EMBL/GenBank/DDBJ whole genome shotgun (WGS) entry which is preliminary data.</text>
</comment>
<evidence type="ECO:0000313" key="6">
    <source>
        <dbReference type="Proteomes" id="UP001153387"/>
    </source>
</evidence>
<evidence type="ECO:0000256" key="4">
    <source>
        <dbReference type="SAM" id="SignalP"/>
    </source>
</evidence>
<dbReference type="PANTHER" id="PTHR43649:SF29">
    <property type="entry name" value="OSMOPROTECTIVE COMPOUNDS-BINDING PROTEIN GGTB"/>
    <property type="match status" value="1"/>
</dbReference>
<feature type="signal peptide" evidence="4">
    <location>
        <begin position="1"/>
        <end position="22"/>
    </location>
</feature>
<feature type="compositionally biased region" description="Low complexity" evidence="3">
    <location>
        <begin position="32"/>
        <end position="59"/>
    </location>
</feature>
<proteinExistence type="inferred from homology"/>
<dbReference type="EMBL" id="JAPDHZ010000003">
    <property type="protein sequence ID" value="MDG0792180.1"/>
    <property type="molecule type" value="Genomic_DNA"/>
</dbReference>
<protein>
    <submittedName>
        <fullName evidence="5">Extracellular solute-binding protein</fullName>
    </submittedName>
</protein>
<keyword evidence="2" id="KW-0813">Transport</keyword>
<dbReference type="Proteomes" id="UP001153387">
    <property type="component" value="Unassembled WGS sequence"/>
</dbReference>
<dbReference type="RefSeq" id="WP_277565999.1">
    <property type="nucleotide sequence ID" value="NZ_JAPDHZ010000003.1"/>
</dbReference>
<feature type="region of interest" description="Disordered" evidence="3">
    <location>
        <begin position="31"/>
        <end position="60"/>
    </location>
</feature>
<reference evidence="5 6" key="1">
    <citation type="submission" date="2022-10" db="EMBL/GenBank/DDBJ databases">
        <title>Comparative genomic analysis of Cohnella hashimotonis sp. nov., isolated from the International Space Station.</title>
        <authorList>
            <person name="Simpson A."/>
            <person name="Venkateswaran K."/>
        </authorList>
    </citation>
    <scope>NUCLEOTIDE SEQUENCE [LARGE SCALE GENOMIC DNA]</scope>
    <source>
        <strain evidence="5 6">DSM 18997</strain>
    </source>
</reference>
<name>A0A9X4KMD2_9BACL</name>
<comment type="similarity">
    <text evidence="1">Belongs to the bacterial solute-binding protein 1 family.</text>
</comment>
<organism evidence="5 6">
    <name type="scientific">Cohnella ginsengisoli</name>
    <dbReference type="NCBI Taxonomy" id="425004"/>
    <lineage>
        <taxon>Bacteria</taxon>
        <taxon>Bacillati</taxon>
        <taxon>Bacillota</taxon>
        <taxon>Bacilli</taxon>
        <taxon>Bacillales</taxon>
        <taxon>Paenibacillaceae</taxon>
        <taxon>Cohnella</taxon>
    </lineage>
</organism>
<dbReference type="InterPro" id="IPR050490">
    <property type="entry name" value="Bact_solute-bd_prot1"/>
</dbReference>
<dbReference type="AlphaFoldDB" id="A0A9X4KMD2"/>
<evidence type="ECO:0000256" key="3">
    <source>
        <dbReference type="SAM" id="MobiDB-lite"/>
    </source>
</evidence>
<sequence length="457" mass="49911">MNRKSGYLLVTTLMLGSALLSACGSGGNEKNASSASPSAAAGSTQAAASESASPSAAQEDTTPVTIKYASWMSKGEDKPMLEAFMKKYPYITVEDTVLDGAQYDKLLKTKIISGDAPDVFLFMKAAQYASYVQEGWLMDVTDEPGTARLKESQPLADYYSVDGKIYGSMVNGGVEYFPVYYNKKYFAKLGIQPPTTPEELYTISEKIKADGKDPFVFGGKDGWPFRIFFDPYRNAEDFGSYPTYNDSLYKGEVKPSDLYKNTFAEFEKWVKAGYVGKASLTMSYDQSVQYFADGKAGMIPQGPWLTGLDPIKNAKDLELGAFAYPYAPVNGKIQVLAAADRSIGISAKTKHADAAKKLYNFFLEQANITEYLNSQGLTTLLPGLDLTIDPALVDFMKVVGDTGKIEPHFNAGSVSFPPAWDSVTWASYQNILAGQPVADELKRVDAEFAKIKDQAVK</sequence>
<accession>A0A9X4KMD2</accession>
<dbReference type="SUPFAM" id="SSF53850">
    <property type="entry name" value="Periplasmic binding protein-like II"/>
    <property type="match status" value="1"/>
</dbReference>
<feature type="chain" id="PRO_5040750750" evidence="4">
    <location>
        <begin position="23"/>
        <end position="457"/>
    </location>
</feature>
<dbReference type="Pfam" id="PF01547">
    <property type="entry name" value="SBP_bac_1"/>
    <property type="match status" value="1"/>
</dbReference>
<gene>
    <name evidence="5" type="ORF">OMP38_15885</name>
</gene>
<dbReference type="InterPro" id="IPR006059">
    <property type="entry name" value="SBP"/>
</dbReference>
<dbReference type="PANTHER" id="PTHR43649">
    <property type="entry name" value="ARABINOSE-BINDING PROTEIN-RELATED"/>
    <property type="match status" value="1"/>
</dbReference>
<evidence type="ECO:0000313" key="5">
    <source>
        <dbReference type="EMBL" id="MDG0792180.1"/>
    </source>
</evidence>
<dbReference type="Gene3D" id="3.40.190.10">
    <property type="entry name" value="Periplasmic binding protein-like II"/>
    <property type="match status" value="2"/>
</dbReference>
<dbReference type="PROSITE" id="PS51257">
    <property type="entry name" value="PROKAR_LIPOPROTEIN"/>
    <property type="match status" value="1"/>
</dbReference>